<dbReference type="SUPFAM" id="SSF53098">
    <property type="entry name" value="Ribonuclease H-like"/>
    <property type="match status" value="1"/>
</dbReference>
<evidence type="ECO:0000256" key="7">
    <source>
        <dbReference type="ARBA" id="ARBA00022801"/>
    </source>
</evidence>
<keyword evidence="7" id="KW-0378">Hydrolase</keyword>
<feature type="domain" description="RNase H type-1" evidence="9">
    <location>
        <begin position="434"/>
        <end position="587"/>
    </location>
</feature>
<dbReference type="PANTHER" id="PTHR10642">
    <property type="entry name" value="RIBONUCLEASE H1"/>
    <property type="match status" value="1"/>
</dbReference>
<keyword evidence="11" id="KW-1185">Reference proteome</keyword>
<keyword evidence="8" id="KW-0732">Signal</keyword>
<evidence type="ECO:0000256" key="4">
    <source>
        <dbReference type="ARBA" id="ARBA00022722"/>
    </source>
</evidence>
<evidence type="ECO:0000313" key="11">
    <source>
        <dbReference type="Proteomes" id="UP000266861"/>
    </source>
</evidence>
<dbReference type="Proteomes" id="UP000266861">
    <property type="component" value="Unassembled WGS sequence"/>
</dbReference>
<reference evidence="10 11" key="1">
    <citation type="submission" date="2018-08" db="EMBL/GenBank/DDBJ databases">
        <title>Genome and evolution of the arbuscular mycorrhizal fungus Diversispora epigaea (formerly Glomus versiforme) and its bacterial endosymbionts.</title>
        <authorList>
            <person name="Sun X."/>
            <person name="Fei Z."/>
            <person name="Harrison M."/>
        </authorList>
    </citation>
    <scope>NUCLEOTIDE SEQUENCE [LARGE SCALE GENOMIC DNA]</scope>
    <source>
        <strain evidence="10 11">IT104</strain>
    </source>
</reference>
<evidence type="ECO:0000313" key="10">
    <source>
        <dbReference type="EMBL" id="RHZ87399.1"/>
    </source>
</evidence>
<evidence type="ECO:0000256" key="2">
    <source>
        <dbReference type="ARBA" id="ARBA00005300"/>
    </source>
</evidence>
<protein>
    <recommendedName>
        <fullName evidence="3">ribonuclease H</fullName>
        <ecNumber evidence="3">3.1.26.4</ecNumber>
    </recommendedName>
</protein>
<dbReference type="GO" id="GO:0046872">
    <property type="term" value="F:metal ion binding"/>
    <property type="evidence" value="ECO:0007669"/>
    <property type="project" value="UniProtKB-KW"/>
</dbReference>
<feature type="signal peptide" evidence="8">
    <location>
        <begin position="1"/>
        <end position="18"/>
    </location>
</feature>
<dbReference type="PROSITE" id="PS50879">
    <property type="entry name" value="RNASE_H_1"/>
    <property type="match status" value="1"/>
</dbReference>
<dbReference type="Pfam" id="PF00075">
    <property type="entry name" value="RNase_H"/>
    <property type="match status" value="1"/>
</dbReference>
<evidence type="ECO:0000256" key="6">
    <source>
        <dbReference type="ARBA" id="ARBA00022759"/>
    </source>
</evidence>
<dbReference type="PANTHER" id="PTHR10642:SF26">
    <property type="entry name" value="RIBONUCLEASE H1"/>
    <property type="match status" value="1"/>
</dbReference>
<comment type="caution">
    <text evidence="10">The sequence shown here is derived from an EMBL/GenBank/DDBJ whole genome shotgun (WGS) entry which is preliminary data.</text>
</comment>
<keyword evidence="5" id="KW-0479">Metal-binding</keyword>
<dbReference type="GO" id="GO:0003676">
    <property type="term" value="F:nucleic acid binding"/>
    <property type="evidence" value="ECO:0007669"/>
    <property type="project" value="InterPro"/>
</dbReference>
<keyword evidence="4" id="KW-0540">Nuclease</keyword>
<dbReference type="OrthoDB" id="417320at2759"/>
<proteinExistence type="inferred from homology"/>
<dbReference type="InterPro" id="IPR012337">
    <property type="entry name" value="RNaseH-like_sf"/>
</dbReference>
<dbReference type="GO" id="GO:0004523">
    <property type="term" value="F:RNA-DNA hybrid ribonuclease activity"/>
    <property type="evidence" value="ECO:0007669"/>
    <property type="project" value="UniProtKB-EC"/>
</dbReference>
<name>A0A397JGI3_9GLOM</name>
<comment type="similarity">
    <text evidence="2">Belongs to the RNase H family.</text>
</comment>
<dbReference type="Gene3D" id="3.30.420.10">
    <property type="entry name" value="Ribonuclease H-like superfamily/Ribonuclease H"/>
    <property type="match status" value="1"/>
</dbReference>
<dbReference type="EMBL" id="PQFF01000034">
    <property type="protein sequence ID" value="RHZ87399.1"/>
    <property type="molecule type" value="Genomic_DNA"/>
</dbReference>
<evidence type="ECO:0000259" key="9">
    <source>
        <dbReference type="PROSITE" id="PS50879"/>
    </source>
</evidence>
<organism evidence="10 11">
    <name type="scientific">Diversispora epigaea</name>
    <dbReference type="NCBI Taxonomy" id="1348612"/>
    <lineage>
        <taxon>Eukaryota</taxon>
        <taxon>Fungi</taxon>
        <taxon>Fungi incertae sedis</taxon>
        <taxon>Mucoromycota</taxon>
        <taxon>Glomeromycotina</taxon>
        <taxon>Glomeromycetes</taxon>
        <taxon>Diversisporales</taxon>
        <taxon>Diversisporaceae</taxon>
        <taxon>Diversispora</taxon>
    </lineage>
</organism>
<dbReference type="AlphaFoldDB" id="A0A397JGI3"/>
<evidence type="ECO:0000256" key="5">
    <source>
        <dbReference type="ARBA" id="ARBA00022723"/>
    </source>
</evidence>
<accession>A0A397JGI3</accession>
<dbReference type="InterPro" id="IPR050092">
    <property type="entry name" value="RNase_H"/>
</dbReference>
<dbReference type="GO" id="GO:0043137">
    <property type="term" value="P:DNA replication, removal of RNA primer"/>
    <property type="evidence" value="ECO:0007669"/>
    <property type="project" value="TreeGrafter"/>
</dbReference>
<evidence type="ECO:0000256" key="3">
    <source>
        <dbReference type="ARBA" id="ARBA00012180"/>
    </source>
</evidence>
<evidence type="ECO:0000256" key="1">
    <source>
        <dbReference type="ARBA" id="ARBA00000077"/>
    </source>
</evidence>
<evidence type="ECO:0000256" key="8">
    <source>
        <dbReference type="SAM" id="SignalP"/>
    </source>
</evidence>
<gene>
    <name evidence="10" type="ORF">Glove_36g11</name>
</gene>
<dbReference type="InterPro" id="IPR036397">
    <property type="entry name" value="RNaseH_sf"/>
</dbReference>
<dbReference type="EC" id="3.1.26.4" evidence="3"/>
<comment type="catalytic activity">
    <reaction evidence="1">
        <text>Endonucleolytic cleavage to 5'-phosphomonoester.</text>
        <dbReference type="EC" id="3.1.26.4"/>
    </reaction>
</comment>
<keyword evidence="6" id="KW-0255">Endonuclease</keyword>
<dbReference type="InterPro" id="IPR002156">
    <property type="entry name" value="RNaseH_domain"/>
</dbReference>
<feature type="chain" id="PRO_5017212937" description="ribonuclease H" evidence="8">
    <location>
        <begin position="19"/>
        <end position="931"/>
    </location>
</feature>
<sequence length="931" mass="108849">MSLGYIFLQILGISLVWGKVQHAVRTMLTKAITDKQCRYIINQVVLPKIEYLLTDLVVEENEGEKLNVKLRKLFKHKCRFSRTMMDNRQTQMHAKELIHRINRQDLVGDTTKVRLQQLQNKMWDPEIIYNQSVINSMRKSHTKNNLTAKILSLLGKKGITFKQTELEDLLCAPKGDLYDLKHFMGNGAWYNRNRDNLRRRGVMFLEQLLNADLTQNIPWQQIGGSSSTGVQLRWYEEVIEEYKQKKEGLYTQEKINPFNTLREINMNEIKRFQMVVTQKESKLIYGAISRIPKGKERSSLVIQHYIQETLDGEERSPLIPCEGCALRDITPMKDKRVIPKNEHSKCLVKTGMEQSKIIPVRQRIGSTTHKEDRKIKRRLLISPKSIRIYFKAPSVTNTIKSQKDSTVSMMHKHILITESTLDKEIKELQMKVAQYTQINFYTDGSLLTYKEQDNQREGQGETRMGIGVVINPRGYDEGIMKMSARITGPASSTRAELWAILMALEMSPSNSKIKIYTDSASAIAAIKRFMTNRWGKKTKDLKNSNVLQAIANKCNGKRIIFDLVKVEVHAGIFLNERTDFLAKKGAREDQLAEINPRFLQRKINYEWNNMSIDTDIKEFSKREQKINWYVKWRTQYRVVKWCNQHITRETDWKLTQQILQGTKISSRFTNNKDSNDRTFRCKVLNNELPVLRNLHMRKPDLYSSDLCVICSQKKEDMLHPFECKGYDQIIRKKLIQQLAIIGINHGSKKEKSEIVKAFQKESFLKIDIGRQIRGIIESDHFSFVDMLKGLVYKYMGNKIKIIITPDTGKGKKILKQTFNFLKMLMKLKWTERCSLILKWETENKIVDTRNLTINEHYETIKGTLLAKAESIKNEIILWRMFQKMFEESGFEVYKSRELFIIECGAQTEQQKSAKNRRFAVAELTERVRDRY</sequence>